<feature type="region of interest" description="Disordered" evidence="10">
    <location>
        <begin position="142"/>
        <end position="184"/>
    </location>
</feature>
<evidence type="ECO:0000256" key="7">
    <source>
        <dbReference type="ARBA" id="ARBA00022777"/>
    </source>
</evidence>
<dbReference type="SUPFAM" id="SSF55874">
    <property type="entry name" value="ATPase domain of HSP90 chaperone/DNA topoisomerase II/histidine kinase"/>
    <property type="match status" value="1"/>
</dbReference>
<dbReference type="InterPro" id="IPR036890">
    <property type="entry name" value="HATPase_C_sf"/>
</dbReference>
<dbReference type="SMART" id="SM00387">
    <property type="entry name" value="HATPase_c"/>
    <property type="match status" value="1"/>
</dbReference>
<dbReference type="PRINTS" id="PR00344">
    <property type="entry name" value="BCTRLSENSOR"/>
</dbReference>
<dbReference type="EMBL" id="AUZY01006392">
    <property type="protein sequence ID" value="EQD54544.1"/>
    <property type="molecule type" value="Genomic_DNA"/>
</dbReference>
<keyword evidence="9" id="KW-0472">Membrane</keyword>
<dbReference type="Gene3D" id="3.30.565.10">
    <property type="entry name" value="Histidine kinase-like ATPase, C-terminal domain"/>
    <property type="match status" value="1"/>
</dbReference>
<reference evidence="12" key="2">
    <citation type="journal article" date="2014" name="ISME J.">
        <title>Microbial stratification in low pH oxic and suboxic macroscopic growths along an acid mine drainage.</title>
        <authorList>
            <person name="Mendez-Garcia C."/>
            <person name="Mesa V."/>
            <person name="Sprenger R.R."/>
            <person name="Richter M."/>
            <person name="Diez M.S."/>
            <person name="Solano J."/>
            <person name="Bargiela R."/>
            <person name="Golyshina O.V."/>
            <person name="Manteca A."/>
            <person name="Ramos J.L."/>
            <person name="Gallego J.R."/>
            <person name="Llorente I."/>
            <person name="Martins Dos Santos V.A."/>
            <person name="Jensen O.N."/>
            <person name="Pelaez A.I."/>
            <person name="Sanchez J."/>
            <person name="Ferrer M."/>
        </authorList>
    </citation>
    <scope>NUCLEOTIDE SEQUENCE</scope>
</reference>
<dbReference type="CDD" id="cd00075">
    <property type="entry name" value="HATPase"/>
    <property type="match status" value="1"/>
</dbReference>
<comment type="catalytic activity">
    <reaction evidence="1">
        <text>ATP + protein L-histidine = ADP + protein N-phospho-L-histidine.</text>
        <dbReference type="EC" id="2.7.13.3"/>
    </reaction>
</comment>
<evidence type="ECO:0000256" key="2">
    <source>
        <dbReference type="ARBA" id="ARBA00004370"/>
    </source>
</evidence>
<name>T1BML2_9ZZZZ</name>
<keyword evidence="12" id="KW-0067">ATP-binding</keyword>
<keyword evidence="6" id="KW-0812">Transmembrane</keyword>
<evidence type="ECO:0000256" key="6">
    <source>
        <dbReference type="ARBA" id="ARBA00022692"/>
    </source>
</evidence>
<dbReference type="AlphaFoldDB" id="T1BML2"/>
<dbReference type="InterPro" id="IPR050428">
    <property type="entry name" value="TCS_sensor_his_kinase"/>
</dbReference>
<evidence type="ECO:0000256" key="1">
    <source>
        <dbReference type="ARBA" id="ARBA00000085"/>
    </source>
</evidence>
<keyword evidence="8" id="KW-1133">Transmembrane helix</keyword>
<evidence type="ECO:0000256" key="5">
    <source>
        <dbReference type="ARBA" id="ARBA00022679"/>
    </source>
</evidence>
<accession>T1BML2</accession>
<evidence type="ECO:0000256" key="4">
    <source>
        <dbReference type="ARBA" id="ARBA00022553"/>
    </source>
</evidence>
<dbReference type="PANTHER" id="PTHR45436">
    <property type="entry name" value="SENSOR HISTIDINE KINASE YKOH"/>
    <property type="match status" value="1"/>
</dbReference>
<dbReference type="PROSITE" id="PS50109">
    <property type="entry name" value="HIS_KIN"/>
    <property type="match status" value="1"/>
</dbReference>
<dbReference type="GO" id="GO:0016020">
    <property type="term" value="C:membrane"/>
    <property type="evidence" value="ECO:0007669"/>
    <property type="project" value="UniProtKB-SubCell"/>
</dbReference>
<protein>
    <recommendedName>
        <fullName evidence="3">histidine kinase</fullName>
        <ecNumber evidence="3">2.7.13.3</ecNumber>
    </recommendedName>
</protein>
<evidence type="ECO:0000256" key="10">
    <source>
        <dbReference type="SAM" id="MobiDB-lite"/>
    </source>
</evidence>
<keyword evidence="5" id="KW-0808">Transferase</keyword>
<keyword evidence="12" id="KW-0547">Nucleotide-binding</keyword>
<comment type="subcellular location">
    <subcellularLocation>
        <location evidence="2">Membrane</location>
    </subcellularLocation>
</comment>
<dbReference type="GO" id="GO:0005524">
    <property type="term" value="F:ATP binding"/>
    <property type="evidence" value="ECO:0007669"/>
    <property type="project" value="UniProtKB-KW"/>
</dbReference>
<organism evidence="12">
    <name type="scientific">mine drainage metagenome</name>
    <dbReference type="NCBI Taxonomy" id="410659"/>
    <lineage>
        <taxon>unclassified sequences</taxon>
        <taxon>metagenomes</taxon>
        <taxon>ecological metagenomes</taxon>
    </lineage>
</organism>
<comment type="caution">
    <text evidence="12">The sequence shown here is derived from an EMBL/GenBank/DDBJ whole genome shotgun (WGS) entry which is preliminary data.</text>
</comment>
<dbReference type="InterPro" id="IPR004358">
    <property type="entry name" value="Sig_transdc_His_kin-like_C"/>
</dbReference>
<dbReference type="GO" id="GO:0004673">
    <property type="term" value="F:protein histidine kinase activity"/>
    <property type="evidence" value="ECO:0007669"/>
    <property type="project" value="UniProtKB-EC"/>
</dbReference>
<keyword evidence="7" id="KW-0418">Kinase</keyword>
<sequence>MTGHPDRVMRIVNNLLDNASRYAPAARITLTASRVPGGWDGEMVELIVADDGPGLTDTELEHAFEPGWRGASASGVRGSGLGLFQCRELAEAEGGEIVLDATHPSGSPGERGLRARVQIPAHRAAPSASRSSILQMRLGQTGAVNDGVLPGRALHRRDPRAEAARPVRPSTQRSPSRDAVSPEA</sequence>
<dbReference type="InterPro" id="IPR005467">
    <property type="entry name" value="His_kinase_dom"/>
</dbReference>
<dbReference type="InterPro" id="IPR003594">
    <property type="entry name" value="HATPase_dom"/>
</dbReference>
<feature type="domain" description="Histidine kinase" evidence="11">
    <location>
        <begin position="1"/>
        <end position="123"/>
    </location>
</feature>
<evidence type="ECO:0000313" key="12">
    <source>
        <dbReference type="EMBL" id="EQD54544.1"/>
    </source>
</evidence>
<reference evidence="12" key="1">
    <citation type="submission" date="2013-08" db="EMBL/GenBank/DDBJ databases">
        <authorList>
            <person name="Mendez C."/>
            <person name="Richter M."/>
            <person name="Ferrer M."/>
            <person name="Sanchez J."/>
        </authorList>
    </citation>
    <scope>NUCLEOTIDE SEQUENCE</scope>
</reference>
<evidence type="ECO:0000256" key="9">
    <source>
        <dbReference type="ARBA" id="ARBA00023136"/>
    </source>
</evidence>
<proteinExistence type="predicted"/>
<keyword evidence="4" id="KW-0597">Phosphoprotein</keyword>
<gene>
    <name evidence="12" type="ORF">B1B_09646</name>
</gene>
<dbReference type="PANTHER" id="PTHR45436:SF5">
    <property type="entry name" value="SENSOR HISTIDINE KINASE TRCS"/>
    <property type="match status" value="1"/>
</dbReference>
<evidence type="ECO:0000259" key="11">
    <source>
        <dbReference type="PROSITE" id="PS50109"/>
    </source>
</evidence>
<evidence type="ECO:0000256" key="3">
    <source>
        <dbReference type="ARBA" id="ARBA00012438"/>
    </source>
</evidence>
<dbReference type="Pfam" id="PF02518">
    <property type="entry name" value="HATPase_c"/>
    <property type="match status" value="1"/>
</dbReference>
<evidence type="ECO:0000256" key="8">
    <source>
        <dbReference type="ARBA" id="ARBA00022989"/>
    </source>
</evidence>
<dbReference type="EC" id="2.7.13.3" evidence="3"/>